<name>A0A2T2WYJ9_9FIRM</name>
<organism evidence="7 8">
    <name type="scientific">Sulfobacillus benefaciens</name>
    <dbReference type="NCBI Taxonomy" id="453960"/>
    <lineage>
        <taxon>Bacteria</taxon>
        <taxon>Bacillati</taxon>
        <taxon>Bacillota</taxon>
        <taxon>Clostridia</taxon>
        <taxon>Eubacteriales</taxon>
        <taxon>Clostridiales Family XVII. Incertae Sedis</taxon>
        <taxon>Sulfobacillus</taxon>
    </lineage>
</organism>
<evidence type="ECO:0000256" key="3">
    <source>
        <dbReference type="ARBA" id="ARBA00023306"/>
    </source>
</evidence>
<feature type="domain" description="Sporulation regulator WhiA C-terminal" evidence="5">
    <location>
        <begin position="211"/>
        <end position="289"/>
    </location>
</feature>
<evidence type="ECO:0000313" key="7">
    <source>
        <dbReference type="EMBL" id="PSR27314.1"/>
    </source>
</evidence>
<dbReference type="GO" id="GO:0043937">
    <property type="term" value="P:regulation of sporulation"/>
    <property type="evidence" value="ECO:0007669"/>
    <property type="project" value="InterPro"/>
</dbReference>
<comment type="function">
    <text evidence="4">Involved in cell division and chromosome segregation.</text>
</comment>
<dbReference type="InterPro" id="IPR023054">
    <property type="entry name" value="Sporulation_regulator_WhiA_C"/>
</dbReference>
<sequence length="301" mass="33979">MVGKSFTGATSAKMGWSYARQVKAELGRVPRSPQHTCIWAELFGLGAYTTFADLSQGLDAGNAVVARRAYQIMKWLELSPHIAVQKSRRRLVFHVLPRIEPSYSPYAQGDPVRLCPKAYLRGLFLSRGYLAEPERAIHLEIWLNDAGHFEQVREILTSLKIRPKTSTRRGRVIFYLKDAEQVGRFLAHIGAHRAVLALESAQVVKTLKNQVNRLVNSETANLRRAVESGLEQARILKLLLDTPSHVIPPSLRELALLRIAHPDWSLKELGMALHPPLSKSAVNHRMRRLLHGYDLHTSRES</sequence>
<evidence type="ECO:0000313" key="8">
    <source>
        <dbReference type="Proteomes" id="UP000242699"/>
    </source>
</evidence>
<evidence type="ECO:0000256" key="2">
    <source>
        <dbReference type="ARBA" id="ARBA00023125"/>
    </source>
</evidence>
<keyword evidence="1 4" id="KW-0132">Cell division</keyword>
<dbReference type="GO" id="GO:0003677">
    <property type="term" value="F:DNA binding"/>
    <property type="evidence" value="ECO:0007669"/>
    <property type="project" value="UniProtKB-UniRule"/>
</dbReference>
<evidence type="ECO:0000256" key="1">
    <source>
        <dbReference type="ARBA" id="ARBA00022618"/>
    </source>
</evidence>
<dbReference type="GO" id="GO:0051301">
    <property type="term" value="P:cell division"/>
    <property type="evidence" value="ECO:0007669"/>
    <property type="project" value="UniProtKB-UniRule"/>
</dbReference>
<protein>
    <recommendedName>
        <fullName evidence="4">Probable cell division protein WhiA</fullName>
    </recommendedName>
</protein>
<dbReference type="NCBIfam" id="TIGR00647">
    <property type="entry name" value="DNA_bind_WhiA"/>
    <property type="match status" value="1"/>
</dbReference>
<gene>
    <name evidence="4 7" type="primary">whiA</name>
    <name evidence="7" type="ORF">C7B43_12020</name>
</gene>
<dbReference type="AlphaFoldDB" id="A0A2T2WYJ9"/>
<dbReference type="HAMAP" id="MF_01420">
    <property type="entry name" value="HTH_type_WhiA"/>
    <property type="match status" value="1"/>
</dbReference>
<dbReference type="Pfam" id="PF14527">
    <property type="entry name" value="LAGLIDADG_WhiA"/>
    <property type="match status" value="1"/>
</dbReference>
<dbReference type="PANTHER" id="PTHR37307:SF1">
    <property type="entry name" value="CELL DIVISION PROTEIN WHIA-RELATED"/>
    <property type="match status" value="1"/>
</dbReference>
<feature type="domain" description="WhiA LAGLIDADG-like" evidence="6">
    <location>
        <begin position="117"/>
        <end position="206"/>
    </location>
</feature>
<dbReference type="Proteomes" id="UP000242699">
    <property type="component" value="Unassembled WGS sequence"/>
</dbReference>
<evidence type="ECO:0000259" key="5">
    <source>
        <dbReference type="Pfam" id="PF02650"/>
    </source>
</evidence>
<accession>A0A2T2WYJ9</accession>
<keyword evidence="2 4" id="KW-0238">DNA-binding</keyword>
<dbReference type="EMBL" id="PXYT01000027">
    <property type="protein sequence ID" value="PSR27314.1"/>
    <property type="molecule type" value="Genomic_DNA"/>
</dbReference>
<dbReference type="SUPFAM" id="SSF55608">
    <property type="entry name" value="Homing endonucleases"/>
    <property type="match status" value="1"/>
</dbReference>
<dbReference type="Pfam" id="PF02650">
    <property type="entry name" value="HTH_WhiA"/>
    <property type="match status" value="1"/>
</dbReference>
<reference evidence="7 8" key="1">
    <citation type="journal article" date="2014" name="BMC Genomics">
        <title>Comparison of environmental and isolate Sulfobacillus genomes reveals diverse carbon, sulfur, nitrogen, and hydrogen metabolisms.</title>
        <authorList>
            <person name="Justice N.B."/>
            <person name="Norman A."/>
            <person name="Brown C.T."/>
            <person name="Singh A."/>
            <person name="Thomas B.C."/>
            <person name="Banfield J.F."/>
        </authorList>
    </citation>
    <scope>NUCLEOTIDE SEQUENCE [LARGE SCALE GENOMIC DNA]</scope>
    <source>
        <strain evidence="7">AMDSBA1</strain>
    </source>
</reference>
<dbReference type="InterPro" id="IPR003802">
    <property type="entry name" value="Sporulation_regulator_WhiA"/>
</dbReference>
<dbReference type="Gene3D" id="3.10.28.10">
    <property type="entry name" value="Homing endonucleases"/>
    <property type="match status" value="1"/>
</dbReference>
<comment type="caution">
    <text evidence="7">The sequence shown here is derived from an EMBL/GenBank/DDBJ whole genome shotgun (WGS) entry which is preliminary data.</text>
</comment>
<dbReference type="InterPro" id="IPR027434">
    <property type="entry name" value="Homing_endonucl"/>
</dbReference>
<keyword evidence="3 4" id="KW-0131">Cell cycle</keyword>
<evidence type="ECO:0000256" key="4">
    <source>
        <dbReference type="HAMAP-Rule" id="MF_01420"/>
    </source>
</evidence>
<evidence type="ECO:0000259" key="6">
    <source>
        <dbReference type="Pfam" id="PF14527"/>
    </source>
</evidence>
<comment type="similarity">
    <text evidence="4">Belongs to the WhiA family.</text>
</comment>
<proteinExistence type="inferred from homology"/>
<dbReference type="InterPro" id="IPR039518">
    <property type="entry name" value="WhiA_LAGLIDADG_dom"/>
</dbReference>
<dbReference type="PANTHER" id="PTHR37307">
    <property type="entry name" value="CELL DIVISION PROTEIN WHIA-RELATED"/>
    <property type="match status" value="1"/>
</dbReference>